<protein>
    <submittedName>
        <fullName evidence="8">RNA polymerase sigma factor</fullName>
    </submittedName>
</protein>
<feature type="domain" description="RNA polymerase sigma factor 70 region 4 type 2" evidence="7">
    <location>
        <begin position="153"/>
        <end position="202"/>
    </location>
</feature>
<evidence type="ECO:0000256" key="5">
    <source>
        <dbReference type="SAM" id="MobiDB-lite"/>
    </source>
</evidence>
<dbReference type="InterPro" id="IPR007627">
    <property type="entry name" value="RNA_pol_sigma70_r2"/>
</dbReference>
<dbReference type="Pfam" id="PF04542">
    <property type="entry name" value="Sigma70_r2"/>
    <property type="match status" value="1"/>
</dbReference>
<evidence type="ECO:0000256" key="3">
    <source>
        <dbReference type="ARBA" id="ARBA00023082"/>
    </source>
</evidence>
<dbReference type="NCBIfam" id="TIGR02937">
    <property type="entry name" value="sigma70-ECF"/>
    <property type="match status" value="1"/>
</dbReference>
<dbReference type="RefSeq" id="WP_345414508.1">
    <property type="nucleotide sequence ID" value="NZ_BAABHO010000016.1"/>
</dbReference>
<sequence length="217" mass="22934">MTGPVPTPSAGPTRDDTRRAAPRPDVDPAEDLEDALGRAMRGDATGFVTLYRELQPRLFRYARALVGQDADDVTGEAWLQIARDLPSFFGDLDGFRGWATSIVRHRALDLVKARTRRRAEPLGLHGIPELADLTAAGDTAEAAIAALSTAQAVEIIGSLPQDQAEAVLLRAVVGLSAEAAGAVLGKRAGAVRVAAHRGLKTLARRIGRASGDAEEQS</sequence>
<dbReference type="Gene3D" id="1.10.10.10">
    <property type="entry name" value="Winged helix-like DNA-binding domain superfamily/Winged helix DNA-binding domain"/>
    <property type="match status" value="1"/>
</dbReference>
<keyword evidence="2" id="KW-0805">Transcription regulation</keyword>
<dbReference type="InterPro" id="IPR036388">
    <property type="entry name" value="WH-like_DNA-bd_sf"/>
</dbReference>
<feature type="domain" description="RNA polymerase sigma-70 region 2" evidence="6">
    <location>
        <begin position="50"/>
        <end position="116"/>
    </location>
</feature>
<reference evidence="9" key="1">
    <citation type="journal article" date="2019" name="Int. J. Syst. Evol. Microbiol.">
        <title>The Global Catalogue of Microorganisms (GCM) 10K type strain sequencing project: providing services to taxonomists for standard genome sequencing and annotation.</title>
        <authorList>
            <consortium name="The Broad Institute Genomics Platform"/>
            <consortium name="The Broad Institute Genome Sequencing Center for Infectious Disease"/>
            <person name="Wu L."/>
            <person name="Ma J."/>
        </authorList>
    </citation>
    <scope>NUCLEOTIDE SEQUENCE [LARGE SCALE GENOMIC DNA]</scope>
    <source>
        <strain evidence="9">JCM 17979</strain>
    </source>
</reference>
<dbReference type="Pfam" id="PF08281">
    <property type="entry name" value="Sigma70_r4_2"/>
    <property type="match status" value="1"/>
</dbReference>
<gene>
    <name evidence="8" type="ORF">GCM10023200_23930</name>
</gene>
<feature type="region of interest" description="Disordered" evidence="5">
    <location>
        <begin position="1"/>
        <end position="30"/>
    </location>
</feature>
<comment type="similarity">
    <text evidence="1">Belongs to the sigma-70 factor family. ECF subfamily.</text>
</comment>
<evidence type="ECO:0000313" key="9">
    <source>
        <dbReference type="Proteomes" id="UP001500928"/>
    </source>
</evidence>
<dbReference type="InterPro" id="IPR039425">
    <property type="entry name" value="RNA_pol_sigma-70-like"/>
</dbReference>
<keyword evidence="3" id="KW-0731">Sigma factor</keyword>
<proteinExistence type="inferred from homology"/>
<accession>A0ABP9B3R2</accession>
<evidence type="ECO:0000256" key="1">
    <source>
        <dbReference type="ARBA" id="ARBA00010641"/>
    </source>
</evidence>
<feature type="compositionally biased region" description="Basic and acidic residues" evidence="5">
    <location>
        <begin position="13"/>
        <end position="26"/>
    </location>
</feature>
<dbReference type="InterPro" id="IPR014284">
    <property type="entry name" value="RNA_pol_sigma-70_dom"/>
</dbReference>
<dbReference type="EMBL" id="BAABHO010000016">
    <property type="protein sequence ID" value="GAA4788594.1"/>
    <property type="molecule type" value="Genomic_DNA"/>
</dbReference>
<comment type="caution">
    <text evidence="8">The sequence shown here is derived from an EMBL/GenBank/DDBJ whole genome shotgun (WGS) entry which is preliminary data.</text>
</comment>
<evidence type="ECO:0000256" key="4">
    <source>
        <dbReference type="ARBA" id="ARBA00023163"/>
    </source>
</evidence>
<keyword evidence="9" id="KW-1185">Reference proteome</keyword>
<evidence type="ECO:0000259" key="6">
    <source>
        <dbReference type="Pfam" id="PF04542"/>
    </source>
</evidence>
<dbReference type="InterPro" id="IPR013325">
    <property type="entry name" value="RNA_pol_sigma_r2"/>
</dbReference>
<evidence type="ECO:0000313" key="8">
    <source>
        <dbReference type="EMBL" id="GAA4788594.1"/>
    </source>
</evidence>
<evidence type="ECO:0000259" key="7">
    <source>
        <dbReference type="Pfam" id="PF08281"/>
    </source>
</evidence>
<organism evidence="8 9">
    <name type="scientific">Actinomycetospora chlora</name>
    <dbReference type="NCBI Taxonomy" id="663608"/>
    <lineage>
        <taxon>Bacteria</taxon>
        <taxon>Bacillati</taxon>
        <taxon>Actinomycetota</taxon>
        <taxon>Actinomycetes</taxon>
        <taxon>Pseudonocardiales</taxon>
        <taxon>Pseudonocardiaceae</taxon>
        <taxon>Actinomycetospora</taxon>
    </lineage>
</organism>
<evidence type="ECO:0000256" key="2">
    <source>
        <dbReference type="ARBA" id="ARBA00023015"/>
    </source>
</evidence>
<dbReference type="Gene3D" id="1.10.1740.10">
    <property type="match status" value="1"/>
</dbReference>
<name>A0ABP9B3R2_9PSEU</name>
<dbReference type="InterPro" id="IPR013249">
    <property type="entry name" value="RNA_pol_sigma70_r4_t2"/>
</dbReference>
<dbReference type="PANTHER" id="PTHR43133">
    <property type="entry name" value="RNA POLYMERASE ECF-TYPE SIGMA FACTO"/>
    <property type="match status" value="1"/>
</dbReference>
<dbReference type="SUPFAM" id="SSF88659">
    <property type="entry name" value="Sigma3 and sigma4 domains of RNA polymerase sigma factors"/>
    <property type="match status" value="1"/>
</dbReference>
<dbReference type="PANTHER" id="PTHR43133:SF66">
    <property type="entry name" value="ECF RNA POLYMERASE SIGMA FACTOR SIGK"/>
    <property type="match status" value="1"/>
</dbReference>
<keyword evidence="4" id="KW-0804">Transcription</keyword>
<dbReference type="InterPro" id="IPR013324">
    <property type="entry name" value="RNA_pol_sigma_r3/r4-like"/>
</dbReference>
<dbReference type="SUPFAM" id="SSF88946">
    <property type="entry name" value="Sigma2 domain of RNA polymerase sigma factors"/>
    <property type="match status" value="1"/>
</dbReference>
<dbReference type="Proteomes" id="UP001500928">
    <property type="component" value="Unassembled WGS sequence"/>
</dbReference>